<gene>
    <name evidence="1" type="ORF">DI536_03740</name>
</gene>
<dbReference type="EMBL" id="QFQP01000002">
    <property type="protein sequence ID" value="PZR17703.1"/>
    <property type="molecule type" value="Genomic_DNA"/>
</dbReference>
<dbReference type="AlphaFoldDB" id="A0A2W5TWM4"/>
<sequence>MSRGLRPKAHLVVTAIKNQPLLPDLPVRRVEEMGLKELERIRLILRGGSVIEWRRMHFNNWDEVDRFLRLQQIDPTRKYDEAWVRAVLADAVEYLRKTFNYRVADAVANPNMIHDLFLYASGHIDKRMRKIACIVLKTMHVIQHIEARDVLFHIAVPEAELARMVTARVNEVMEEARQKGLPIVEFSDSIKTRESTITKLIAKKDSTAAVVYDRTRFRIIVKERDDVIPTLYFLNQRLLPFNFIVPSQTENTLIRFKDLVKQYPNFKKYARQLHLDLDFEERELAARVGNTFSGSTYKALNFVADVPLRLDAFLPPPEDDHRERKCRIALATCEFQIADEKTAIENEKGENSHERYKQRQRDVVLKRLSSGLVVPKKKRTSAGS</sequence>
<protein>
    <submittedName>
        <fullName evidence="1">TIGR04552 family protein</fullName>
    </submittedName>
</protein>
<dbReference type="NCBIfam" id="TIGR04562">
    <property type="entry name" value="TIGR04552 family protein"/>
    <property type="match status" value="1"/>
</dbReference>
<proteinExistence type="predicted"/>
<dbReference type="InterPro" id="IPR043519">
    <property type="entry name" value="NT_sf"/>
</dbReference>
<name>A0A2W5TWM4_9BACT</name>
<dbReference type="Proteomes" id="UP000249061">
    <property type="component" value="Unassembled WGS sequence"/>
</dbReference>
<organism evidence="1 2">
    <name type="scientific">Archangium gephyra</name>
    <dbReference type="NCBI Taxonomy" id="48"/>
    <lineage>
        <taxon>Bacteria</taxon>
        <taxon>Pseudomonadati</taxon>
        <taxon>Myxococcota</taxon>
        <taxon>Myxococcia</taxon>
        <taxon>Myxococcales</taxon>
        <taxon>Cystobacterineae</taxon>
        <taxon>Archangiaceae</taxon>
        <taxon>Archangium</taxon>
    </lineage>
</organism>
<accession>A0A2W5TWM4</accession>
<comment type="caution">
    <text evidence="1">The sequence shown here is derived from an EMBL/GenBank/DDBJ whole genome shotgun (WGS) entry which is preliminary data.</text>
</comment>
<reference evidence="1 2" key="1">
    <citation type="submission" date="2017-08" db="EMBL/GenBank/DDBJ databases">
        <title>Infants hospitalized years apart are colonized by the same room-sourced microbial strains.</title>
        <authorList>
            <person name="Brooks B."/>
            <person name="Olm M.R."/>
            <person name="Firek B.A."/>
            <person name="Baker R."/>
            <person name="Thomas B.C."/>
            <person name="Morowitz M.J."/>
            <person name="Banfield J.F."/>
        </authorList>
    </citation>
    <scope>NUCLEOTIDE SEQUENCE [LARGE SCALE GENOMIC DNA]</scope>
    <source>
        <strain evidence="1">S2_003_000_R2_14</strain>
    </source>
</reference>
<dbReference type="InterPro" id="IPR030824">
    <property type="entry name" value="CHP04562"/>
</dbReference>
<dbReference type="NCBIfam" id="TIGR04552">
    <property type="entry name" value="TIGR04552 family protein"/>
    <property type="match status" value="1"/>
</dbReference>
<dbReference type="Gene3D" id="3.30.460.10">
    <property type="entry name" value="Beta Polymerase, domain 2"/>
    <property type="match status" value="1"/>
</dbReference>
<evidence type="ECO:0000313" key="2">
    <source>
        <dbReference type="Proteomes" id="UP000249061"/>
    </source>
</evidence>
<evidence type="ECO:0000313" key="1">
    <source>
        <dbReference type="EMBL" id="PZR17703.1"/>
    </source>
</evidence>